<dbReference type="PANTHER" id="PTHR13932:SF1">
    <property type="entry name" value="OXYGEN-INDEPENDENT COPROPORPHYRINOGEN-III OXIDASE-LIKE PROTEIN HEMZ"/>
    <property type="match status" value="1"/>
</dbReference>
<keyword evidence="2" id="KW-0560">Oxidoreductase</keyword>
<dbReference type="PROSITE" id="PS51918">
    <property type="entry name" value="RADICAL_SAM"/>
    <property type="match status" value="1"/>
</dbReference>
<dbReference type="GO" id="GO:0006779">
    <property type="term" value="P:porphyrin-containing compound biosynthetic process"/>
    <property type="evidence" value="ECO:0007669"/>
    <property type="project" value="TreeGrafter"/>
</dbReference>
<dbReference type="SMART" id="SM00729">
    <property type="entry name" value="Elp3"/>
    <property type="match status" value="1"/>
</dbReference>
<comment type="caution">
    <text evidence="2">The sequence shown here is derived from an EMBL/GenBank/DDBJ whole genome shotgun (WGS) entry which is preliminary data.</text>
</comment>
<evidence type="ECO:0000313" key="3">
    <source>
        <dbReference type="Proteomes" id="UP000824073"/>
    </source>
</evidence>
<dbReference type="Gene3D" id="3.80.30.20">
    <property type="entry name" value="tm_1862 like domain"/>
    <property type="match status" value="1"/>
</dbReference>
<accession>A0A9D1S284</accession>
<dbReference type="SFLD" id="SFLDF00310">
    <property type="entry name" value="oxygen-independent_coproporphy"/>
    <property type="match status" value="1"/>
</dbReference>
<feature type="domain" description="Radical SAM core" evidence="1">
    <location>
        <begin position="156"/>
        <end position="394"/>
    </location>
</feature>
<dbReference type="GO" id="GO:0051539">
    <property type="term" value="F:4 iron, 4 sulfur cluster binding"/>
    <property type="evidence" value="ECO:0007669"/>
    <property type="project" value="TreeGrafter"/>
</dbReference>
<dbReference type="SFLD" id="SFLDS00029">
    <property type="entry name" value="Radical_SAM"/>
    <property type="match status" value="1"/>
</dbReference>
<evidence type="ECO:0000313" key="2">
    <source>
        <dbReference type="EMBL" id="HIU44437.1"/>
    </source>
</evidence>
<reference evidence="2" key="1">
    <citation type="submission" date="2020-10" db="EMBL/GenBank/DDBJ databases">
        <authorList>
            <person name="Gilroy R."/>
        </authorList>
    </citation>
    <scope>NUCLEOTIDE SEQUENCE</scope>
    <source>
        <strain evidence="2">CHK191-8634</strain>
    </source>
</reference>
<name>A0A9D1S284_9CLOT</name>
<sequence>MNYCLKNHDRVTAVQEILISLLSDEEHGAGEDGEELLVSEASFEEDRVRCHTSVVRGGVRQDAECIEPYAGGAVERRRALTHVVKQSAYEALLSFLPQKPAWGAMTGVKPAKPVRLALQEGLPPEQADSFLHGRYDVEPRRSVMAAQCAKESLKCLEMLQCKEVQLYVGIPFCPAKCRYCSFVSNDVTRFGHLVEPYLAVLHEEITAAGRSLRQAGGVVGSLYIGGGTPTTLSAVQLNDLLSALHGAFDLSGCREITVEAGRPETISREKLSVCAQWGVGRVSVNPQTMHNDVLRGVGRFHTAEDIRAAYQMVRQSGDFCVNMDLIAGLPGDDAAGLTDSVRQVAELQPENITLHCLALKKGAPLRFGPRGVLERGAVDQCHELLDKQGYRPYYLYRQKYIAGGLENVGFCRGETESFYNVCMMEELGAVIALGAGGVTKLCDRTGRNVKRFSNPKYPTEYISSRERIAARAVSLLEEAAVW</sequence>
<protein>
    <submittedName>
        <fullName evidence="2">Coproporphyrinogen dehydrogenase HemZ</fullName>
        <ecNumber evidence="2">1.3.98.3</ecNumber>
    </submittedName>
</protein>
<dbReference type="NCBIfam" id="TIGR03994">
    <property type="entry name" value="rSAM_HemZ"/>
    <property type="match status" value="1"/>
</dbReference>
<dbReference type="EMBL" id="DVMR01000066">
    <property type="protein sequence ID" value="HIU44437.1"/>
    <property type="molecule type" value="Genomic_DNA"/>
</dbReference>
<dbReference type="Pfam" id="PF04055">
    <property type="entry name" value="Radical_SAM"/>
    <property type="match status" value="1"/>
</dbReference>
<dbReference type="InterPro" id="IPR034505">
    <property type="entry name" value="Coproporphyrinogen-III_oxidase"/>
</dbReference>
<dbReference type="GO" id="GO:0005737">
    <property type="term" value="C:cytoplasm"/>
    <property type="evidence" value="ECO:0007669"/>
    <property type="project" value="TreeGrafter"/>
</dbReference>
<dbReference type="InterPro" id="IPR006638">
    <property type="entry name" value="Elp3/MiaA/NifB-like_rSAM"/>
</dbReference>
<dbReference type="EC" id="1.3.98.3" evidence="2"/>
<dbReference type="InterPro" id="IPR058240">
    <property type="entry name" value="rSAM_sf"/>
</dbReference>
<reference evidence="2" key="2">
    <citation type="journal article" date="2021" name="PeerJ">
        <title>Extensive microbial diversity within the chicken gut microbiome revealed by metagenomics and culture.</title>
        <authorList>
            <person name="Gilroy R."/>
            <person name="Ravi A."/>
            <person name="Getino M."/>
            <person name="Pursley I."/>
            <person name="Horton D.L."/>
            <person name="Alikhan N.F."/>
            <person name="Baker D."/>
            <person name="Gharbi K."/>
            <person name="Hall N."/>
            <person name="Watson M."/>
            <person name="Adriaenssens E.M."/>
            <person name="Foster-Nyarko E."/>
            <person name="Jarju S."/>
            <person name="Secka A."/>
            <person name="Antonio M."/>
            <person name="Oren A."/>
            <person name="Chaudhuri R.R."/>
            <person name="La Ragione R."/>
            <person name="Hildebrand F."/>
            <person name="Pallen M.J."/>
        </authorList>
    </citation>
    <scope>NUCLEOTIDE SEQUENCE</scope>
    <source>
        <strain evidence="2">CHK191-8634</strain>
    </source>
</reference>
<dbReference type="InterPro" id="IPR007197">
    <property type="entry name" value="rSAM"/>
</dbReference>
<dbReference type="Proteomes" id="UP000824073">
    <property type="component" value="Unassembled WGS sequence"/>
</dbReference>
<dbReference type="AlphaFoldDB" id="A0A9D1S284"/>
<organism evidence="2 3">
    <name type="scientific">Candidatus Ventrousia excrementavium</name>
    <dbReference type="NCBI Taxonomy" id="2840961"/>
    <lineage>
        <taxon>Bacteria</taxon>
        <taxon>Bacillati</taxon>
        <taxon>Bacillota</taxon>
        <taxon>Clostridia</taxon>
        <taxon>Eubacteriales</taxon>
        <taxon>Clostridiaceae</taxon>
        <taxon>Clostridiaceae incertae sedis</taxon>
        <taxon>Candidatus Ventrousia</taxon>
    </lineage>
</organism>
<dbReference type="InterPro" id="IPR023995">
    <property type="entry name" value="HemZ"/>
</dbReference>
<proteinExistence type="predicted"/>
<evidence type="ECO:0000259" key="1">
    <source>
        <dbReference type="PROSITE" id="PS51918"/>
    </source>
</evidence>
<dbReference type="PANTHER" id="PTHR13932">
    <property type="entry name" value="COPROPORPHYRINIGEN III OXIDASE"/>
    <property type="match status" value="1"/>
</dbReference>
<dbReference type="GO" id="GO:0051989">
    <property type="term" value="F:coproporphyrinogen dehydrogenase activity"/>
    <property type="evidence" value="ECO:0007669"/>
    <property type="project" value="UniProtKB-EC"/>
</dbReference>
<dbReference type="InterPro" id="IPR023404">
    <property type="entry name" value="rSAM_horseshoe"/>
</dbReference>
<dbReference type="SFLD" id="SFLDG01065">
    <property type="entry name" value="anaerobic_coproporphyrinogen-I"/>
    <property type="match status" value="1"/>
</dbReference>
<dbReference type="SUPFAM" id="SSF102114">
    <property type="entry name" value="Radical SAM enzymes"/>
    <property type="match status" value="1"/>
</dbReference>
<gene>
    <name evidence="2" type="primary">hemZ</name>
    <name evidence="2" type="ORF">IAB67_09095</name>
</gene>